<proteinExistence type="predicted"/>
<gene>
    <name evidence="1" type="ORF">SLEP1_g30008</name>
</gene>
<sequence length="52" mass="5798">MVVSKERTYSCQSSTNQTLSAKSTAGAFTTKPNPGIVIRLQQHYRNNTFCCQ</sequence>
<evidence type="ECO:0000313" key="1">
    <source>
        <dbReference type="EMBL" id="GKV19789.1"/>
    </source>
</evidence>
<accession>A0AAV5JYQ5</accession>
<name>A0AAV5JYQ5_9ROSI</name>
<evidence type="ECO:0000313" key="2">
    <source>
        <dbReference type="Proteomes" id="UP001054252"/>
    </source>
</evidence>
<organism evidence="1 2">
    <name type="scientific">Rubroshorea leprosula</name>
    <dbReference type="NCBI Taxonomy" id="152421"/>
    <lineage>
        <taxon>Eukaryota</taxon>
        <taxon>Viridiplantae</taxon>
        <taxon>Streptophyta</taxon>
        <taxon>Embryophyta</taxon>
        <taxon>Tracheophyta</taxon>
        <taxon>Spermatophyta</taxon>
        <taxon>Magnoliopsida</taxon>
        <taxon>eudicotyledons</taxon>
        <taxon>Gunneridae</taxon>
        <taxon>Pentapetalae</taxon>
        <taxon>rosids</taxon>
        <taxon>malvids</taxon>
        <taxon>Malvales</taxon>
        <taxon>Dipterocarpaceae</taxon>
        <taxon>Rubroshorea</taxon>
    </lineage>
</organism>
<keyword evidence="2" id="KW-1185">Reference proteome</keyword>
<dbReference type="AlphaFoldDB" id="A0AAV5JYQ5"/>
<comment type="caution">
    <text evidence="1">The sequence shown here is derived from an EMBL/GenBank/DDBJ whole genome shotgun (WGS) entry which is preliminary data.</text>
</comment>
<dbReference type="EMBL" id="BPVZ01000053">
    <property type="protein sequence ID" value="GKV19789.1"/>
    <property type="molecule type" value="Genomic_DNA"/>
</dbReference>
<reference evidence="1 2" key="1">
    <citation type="journal article" date="2021" name="Commun. Biol.">
        <title>The genome of Shorea leprosula (Dipterocarpaceae) highlights the ecological relevance of drought in aseasonal tropical rainforests.</title>
        <authorList>
            <person name="Ng K.K.S."/>
            <person name="Kobayashi M.J."/>
            <person name="Fawcett J.A."/>
            <person name="Hatakeyama M."/>
            <person name="Paape T."/>
            <person name="Ng C.H."/>
            <person name="Ang C.C."/>
            <person name="Tnah L.H."/>
            <person name="Lee C.T."/>
            <person name="Nishiyama T."/>
            <person name="Sese J."/>
            <person name="O'Brien M.J."/>
            <person name="Copetti D."/>
            <person name="Mohd Noor M.I."/>
            <person name="Ong R.C."/>
            <person name="Putra M."/>
            <person name="Sireger I.Z."/>
            <person name="Indrioko S."/>
            <person name="Kosugi Y."/>
            <person name="Izuno A."/>
            <person name="Isagi Y."/>
            <person name="Lee S.L."/>
            <person name="Shimizu K.K."/>
        </authorList>
    </citation>
    <scope>NUCLEOTIDE SEQUENCE [LARGE SCALE GENOMIC DNA]</scope>
    <source>
        <strain evidence="1">214</strain>
    </source>
</reference>
<dbReference type="Proteomes" id="UP001054252">
    <property type="component" value="Unassembled WGS sequence"/>
</dbReference>
<protein>
    <submittedName>
        <fullName evidence="1">Uncharacterized protein</fullName>
    </submittedName>
</protein>